<protein>
    <recommendedName>
        <fullName evidence="5">Tail fiber protein</fullName>
    </recommendedName>
</protein>
<evidence type="ECO:0000313" key="4">
    <source>
        <dbReference type="Proteomes" id="UP001260959"/>
    </source>
</evidence>
<feature type="chain" id="PRO_5046982498" description="Tail fiber protein" evidence="2">
    <location>
        <begin position="25"/>
        <end position="264"/>
    </location>
</feature>
<reference evidence="3 4" key="1">
    <citation type="submission" date="2023-08" db="EMBL/GenBank/DDBJ databases">
        <authorList>
            <person name="Maltman C."/>
        </authorList>
    </citation>
    <scope>NUCLEOTIDE SEQUENCE [LARGE SCALE GENOMIC DNA]</scope>
    <source>
        <strain evidence="3 4">ES2</strain>
    </source>
</reference>
<feature type="signal peptide" evidence="2">
    <location>
        <begin position="1"/>
        <end position="24"/>
    </location>
</feature>
<feature type="compositionally biased region" description="Polar residues" evidence="1">
    <location>
        <begin position="222"/>
        <end position="243"/>
    </location>
</feature>
<sequence length="264" mass="28014">MKKNYVNAMVLFVILLCMPGTNMAQVGIGTGSPNVNSALELSSASKGLLLPRISLISTSSASPLSAHEKGMTIYNTAVVNDVVEGIYYNDGTKWNRLYTSQPNIGDVYYSFAAADHQGWYMLNGRNVTSLSAGAQANAAKIGLTASLPDATDRYLKQKGSSALLSTGGAQTVTLAQRNLPNINYTGTTTSSGAHSHQYIDRGDKPWHHGDGRVQLANRTQLNNQNTGSAGNHSHTVQVSSGGSNAAIDMEPKNLAANAFIYLGY</sequence>
<feature type="region of interest" description="Disordered" evidence="1">
    <location>
        <begin position="187"/>
        <end position="209"/>
    </location>
</feature>
<name>A0ABU1E739_9FLAO</name>
<dbReference type="SUPFAM" id="SSF88874">
    <property type="entry name" value="Receptor-binding domain of short tail fibre protein gp12"/>
    <property type="match status" value="1"/>
</dbReference>
<evidence type="ECO:0008006" key="5">
    <source>
        <dbReference type="Google" id="ProtNLM"/>
    </source>
</evidence>
<dbReference type="Proteomes" id="UP001260959">
    <property type="component" value="Unassembled WGS sequence"/>
</dbReference>
<comment type="caution">
    <text evidence="3">The sequence shown here is derived from an EMBL/GenBank/DDBJ whole genome shotgun (WGS) entry which is preliminary data.</text>
</comment>
<proteinExistence type="predicted"/>
<evidence type="ECO:0000256" key="1">
    <source>
        <dbReference type="SAM" id="MobiDB-lite"/>
    </source>
</evidence>
<accession>A0ABU1E739</accession>
<dbReference type="RefSeq" id="WP_309522624.1">
    <property type="nucleotide sequence ID" value="NZ_JAVIXS010000015.1"/>
</dbReference>
<evidence type="ECO:0000256" key="2">
    <source>
        <dbReference type="SAM" id="SignalP"/>
    </source>
</evidence>
<gene>
    <name evidence="3" type="ORF">REB14_15705</name>
</gene>
<keyword evidence="2" id="KW-0732">Signal</keyword>
<feature type="region of interest" description="Disordered" evidence="1">
    <location>
        <begin position="222"/>
        <end position="244"/>
    </location>
</feature>
<organism evidence="3 4">
    <name type="scientific">Chryseobacterium metallicongregator</name>
    <dbReference type="NCBI Taxonomy" id="3073042"/>
    <lineage>
        <taxon>Bacteria</taxon>
        <taxon>Pseudomonadati</taxon>
        <taxon>Bacteroidota</taxon>
        <taxon>Flavobacteriia</taxon>
        <taxon>Flavobacteriales</taxon>
        <taxon>Weeksellaceae</taxon>
        <taxon>Chryseobacterium group</taxon>
        <taxon>Chryseobacterium</taxon>
    </lineage>
</organism>
<evidence type="ECO:0000313" key="3">
    <source>
        <dbReference type="EMBL" id="MDR4953624.1"/>
    </source>
</evidence>
<dbReference type="EMBL" id="JAVIXS010000015">
    <property type="protein sequence ID" value="MDR4953624.1"/>
    <property type="molecule type" value="Genomic_DNA"/>
</dbReference>
<feature type="compositionally biased region" description="Basic and acidic residues" evidence="1">
    <location>
        <begin position="197"/>
        <end position="209"/>
    </location>
</feature>
<keyword evidence="4" id="KW-1185">Reference proteome</keyword>